<dbReference type="Proteomes" id="UP000634136">
    <property type="component" value="Unassembled WGS sequence"/>
</dbReference>
<keyword evidence="3" id="KW-1185">Reference proteome</keyword>
<feature type="region of interest" description="Disordered" evidence="1">
    <location>
        <begin position="18"/>
        <end position="54"/>
    </location>
</feature>
<protein>
    <submittedName>
        <fullName evidence="2">Uncharacterized protein</fullName>
    </submittedName>
</protein>
<accession>A0A834T9E4</accession>
<evidence type="ECO:0000313" key="2">
    <source>
        <dbReference type="EMBL" id="KAF7816646.1"/>
    </source>
</evidence>
<comment type="caution">
    <text evidence="2">The sequence shown here is derived from an EMBL/GenBank/DDBJ whole genome shotgun (WGS) entry which is preliminary data.</text>
</comment>
<sequence length="54" mass="5876">MWVPGGGCRCQESNCAKWGSPTEATTPIDKQSKVRGLWTKASKGPDNDRALVQK</sequence>
<dbReference type="AlphaFoldDB" id="A0A834T9E4"/>
<evidence type="ECO:0000313" key="3">
    <source>
        <dbReference type="Proteomes" id="UP000634136"/>
    </source>
</evidence>
<dbReference type="EMBL" id="JAAIUW010000009">
    <property type="protein sequence ID" value="KAF7816646.1"/>
    <property type="molecule type" value="Genomic_DNA"/>
</dbReference>
<proteinExistence type="predicted"/>
<name>A0A834T9E4_9FABA</name>
<gene>
    <name evidence="2" type="ORF">G2W53_030615</name>
</gene>
<organism evidence="2 3">
    <name type="scientific">Senna tora</name>
    <dbReference type="NCBI Taxonomy" id="362788"/>
    <lineage>
        <taxon>Eukaryota</taxon>
        <taxon>Viridiplantae</taxon>
        <taxon>Streptophyta</taxon>
        <taxon>Embryophyta</taxon>
        <taxon>Tracheophyta</taxon>
        <taxon>Spermatophyta</taxon>
        <taxon>Magnoliopsida</taxon>
        <taxon>eudicotyledons</taxon>
        <taxon>Gunneridae</taxon>
        <taxon>Pentapetalae</taxon>
        <taxon>rosids</taxon>
        <taxon>fabids</taxon>
        <taxon>Fabales</taxon>
        <taxon>Fabaceae</taxon>
        <taxon>Caesalpinioideae</taxon>
        <taxon>Cassia clade</taxon>
        <taxon>Senna</taxon>
    </lineage>
</organism>
<evidence type="ECO:0000256" key="1">
    <source>
        <dbReference type="SAM" id="MobiDB-lite"/>
    </source>
</evidence>
<feature type="compositionally biased region" description="Basic and acidic residues" evidence="1">
    <location>
        <begin position="43"/>
        <end position="54"/>
    </location>
</feature>
<reference evidence="2" key="1">
    <citation type="submission" date="2020-09" db="EMBL/GenBank/DDBJ databases">
        <title>Genome-Enabled Discovery of Anthraquinone Biosynthesis in Senna tora.</title>
        <authorList>
            <person name="Kang S.-H."/>
            <person name="Pandey R.P."/>
            <person name="Lee C.-M."/>
            <person name="Sim J.-S."/>
            <person name="Jeong J.-T."/>
            <person name="Choi B.-S."/>
            <person name="Jung M."/>
            <person name="Ginzburg D."/>
            <person name="Zhao K."/>
            <person name="Won S.Y."/>
            <person name="Oh T.-J."/>
            <person name="Yu Y."/>
            <person name="Kim N.-H."/>
            <person name="Lee O.R."/>
            <person name="Lee T.-H."/>
            <person name="Bashyal P."/>
            <person name="Kim T.-S."/>
            <person name="Lee W.-H."/>
            <person name="Kawkins C."/>
            <person name="Kim C.-K."/>
            <person name="Kim J.S."/>
            <person name="Ahn B.O."/>
            <person name="Rhee S.Y."/>
            <person name="Sohng J.K."/>
        </authorList>
    </citation>
    <scope>NUCLEOTIDE SEQUENCE</scope>
    <source>
        <tissue evidence="2">Leaf</tissue>
    </source>
</reference>